<organism evidence="2">
    <name type="scientific">Acyrthosiphon pisum</name>
    <name type="common">Pea aphid</name>
    <dbReference type="NCBI Taxonomy" id="7029"/>
    <lineage>
        <taxon>Eukaryota</taxon>
        <taxon>Metazoa</taxon>
        <taxon>Ecdysozoa</taxon>
        <taxon>Arthropoda</taxon>
        <taxon>Hexapoda</taxon>
        <taxon>Insecta</taxon>
        <taxon>Pterygota</taxon>
        <taxon>Neoptera</taxon>
        <taxon>Paraneoptera</taxon>
        <taxon>Hemiptera</taxon>
        <taxon>Sternorrhyncha</taxon>
        <taxon>Aphidomorpha</taxon>
        <taxon>Aphidoidea</taxon>
        <taxon>Aphididae</taxon>
        <taxon>Macrosiphini</taxon>
        <taxon>Acyrthosiphon</taxon>
    </lineage>
</organism>
<sequence length="208" mass="24587">MYKCKYMSKAAREMYYILYKHAMPDLLHPHLVVYLDAPVPRLLELVKERKLPHEVNSKAMNTKYLETMDSELKYKFLREISNRSDVLVYDWSEGGDAELIVEDLERLDIDNYDENDPKIQDWSYSREQYWADVRMKYTNDKEELISNFNVPLVDAPELLIPGEESEILTHAWFKAEGNTHAHGYDPKYHSFTEILFKNKSIKGWSPVS</sequence>
<dbReference type="AlphaFoldDB" id="C4WT98"/>
<dbReference type="InterPro" id="IPR050566">
    <property type="entry name" value="Deoxyribonucleoside_kinase"/>
</dbReference>
<feature type="domain" description="Deoxynucleoside kinase" evidence="1">
    <location>
        <begin position="2"/>
        <end position="93"/>
    </location>
</feature>
<accession>C4WT98</accession>
<dbReference type="GO" id="GO:0005739">
    <property type="term" value="C:mitochondrion"/>
    <property type="evidence" value="ECO:0007669"/>
    <property type="project" value="GOC"/>
</dbReference>
<reference evidence="2" key="1">
    <citation type="submission" date="2009-06" db="EMBL/GenBank/DDBJ databases">
        <title>A full-length cDNA resource of the pea aphid, Acyrthosiphon pisum.</title>
        <authorList>
            <person name="Shigenobu S."/>
            <person name="Nakabachi A."/>
            <person name="Richards S."/>
        </authorList>
    </citation>
    <scope>NUCLEOTIDE SEQUENCE</scope>
    <source>
        <strain evidence="2">LSR1</strain>
        <tissue evidence="2">Whole body</tissue>
    </source>
</reference>
<dbReference type="PANTHER" id="PTHR10513:SF15">
    <property type="entry name" value="NADH DEHYDROGENASE [UBIQUINONE] 1 ALPHA SUBCOMPLEX SUBUNIT 10, MITOCHONDRIAL"/>
    <property type="match status" value="1"/>
</dbReference>
<dbReference type="GO" id="GO:0006120">
    <property type="term" value="P:mitochondrial electron transport, NADH to ubiquinone"/>
    <property type="evidence" value="ECO:0007669"/>
    <property type="project" value="TreeGrafter"/>
</dbReference>
<dbReference type="EMBL" id="AK340527">
    <property type="protein sequence ID" value="BAH71118.1"/>
    <property type="molecule type" value="mRNA"/>
</dbReference>
<gene>
    <name evidence="2" type="primary">ACYPI007283</name>
</gene>
<dbReference type="Pfam" id="PF01712">
    <property type="entry name" value="dNK"/>
    <property type="match status" value="1"/>
</dbReference>
<dbReference type="InterPro" id="IPR031314">
    <property type="entry name" value="DNK_dom"/>
</dbReference>
<dbReference type="SUPFAM" id="SSF52540">
    <property type="entry name" value="P-loop containing nucleoside triphosphate hydrolases"/>
    <property type="match status" value="1"/>
</dbReference>
<protein>
    <submittedName>
        <fullName evidence="2">ACYPI007283 protein</fullName>
    </submittedName>
</protein>
<dbReference type="InterPro" id="IPR027417">
    <property type="entry name" value="P-loop_NTPase"/>
</dbReference>
<dbReference type="OrthoDB" id="17400at2759"/>
<dbReference type="PANTHER" id="PTHR10513">
    <property type="entry name" value="DEOXYNUCLEOSIDE KINASE"/>
    <property type="match status" value="1"/>
</dbReference>
<dbReference type="Gene3D" id="3.40.50.300">
    <property type="entry name" value="P-loop containing nucleotide triphosphate hydrolases"/>
    <property type="match status" value="1"/>
</dbReference>
<name>C4WT98_ACYPI</name>
<proteinExistence type="evidence at transcript level"/>
<evidence type="ECO:0000259" key="1">
    <source>
        <dbReference type="Pfam" id="PF01712"/>
    </source>
</evidence>
<evidence type="ECO:0000313" key="2">
    <source>
        <dbReference type="EMBL" id="BAH71118.1"/>
    </source>
</evidence>